<evidence type="ECO:0000313" key="2">
    <source>
        <dbReference type="EMBL" id="KTC77876.1"/>
    </source>
</evidence>
<feature type="region of interest" description="Disordered" evidence="1">
    <location>
        <begin position="385"/>
        <end position="435"/>
    </location>
</feature>
<dbReference type="STRING" id="29422.Lbru_2769"/>
<dbReference type="OrthoDB" id="5636019at2"/>
<feature type="compositionally biased region" description="Polar residues" evidence="1">
    <location>
        <begin position="410"/>
        <end position="428"/>
    </location>
</feature>
<dbReference type="RefSeq" id="WP_058442746.1">
    <property type="nucleotide sequence ID" value="NZ_CAAAHU010000011.1"/>
</dbReference>
<feature type="compositionally biased region" description="Polar residues" evidence="1">
    <location>
        <begin position="385"/>
        <end position="401"/>
    </location>
</feature>
<feature type="region of interest" description="Disordered" evidence="1">
    <location>
        <begin position="319"/>
        <end position="339"/>
    </location>
</feature>
<evidence type="ECO:0000256" key="1">
    <source>
        <dbReference type="SAM" id="MobiDB-lite"/>
    </source>
</evidence>
<proteinExistence type="predicted"/>
<evidence type="ECO:0000313" key="3">
    <source>
        <dbReference type="Proteomes" id="UP000054742"/>
    </source>
</evidence>
<keyword evidence="3" id="KW-1185">Reference proteome</keyword>
<dbReference type="AlphaFoldDB" id="A0A0W0S471"/>
<organism evidence="2 3">
    <name type="scientific">Legionella brunensis</name>
    <dbReference type="NCBI Taxonomy" id="29422"/>
    <lineage>
        <taxon>Bacteria</taxon>
        <taxon>Pseudomonadati</taxon>
        <taxon>Pseudomonadota</taxon>
        <taxon>Gammaproteobacteria</taxon>
        <taxon>Legionellales</taxon>
        <taxon>Legionellaceae</taxon>
        <taxon>Legionella</taxon>
    </lineage>
</organism>
<gene>
    <name evidence="2" type="ORF">Lbru_2769</name>
</gene>
<protein>
    <submittedName>
        <fullName evidence="2">Uncharacterized protein</fullName>
    </submittedName>
</protein>
<comment type="caution">
    <text evidence="2">The sequence shown here is derived from an EMBL/GenBank/DDBJ whole genome shotgun (WGS) entry which is preliminary data.</text>
</comment>
<dbReference type="PATRIC" id="fig|29422.6.peg.2936"/>
<reference evidence="2 3" key="1">
    <citation type="submission" date="2015-11" db="EMBL/GenBank/DDBJ databases">
        <title>Genomic analysis of 38 Legionella species identifies large and diverse effector repertoires.</title>
        <authorList>
            <person name="Burstein D."/>
            <person name="Amaro F."/>
            <person name="Zusman T."/>
            <person name="Lifshitz Z."/>
            <person name="Cohen O."/>
            <person name="Gilbert J.A."/>
            <person name="Pupko T."/>
            <person name="Shuman H.A."/>
            <person name="Segal G."/>
        </authorList>
    </citation>
    <scope>NUCLEOTIDE SEQUENCE [LARGE SCALE GENOMIC DNA]</scope>
    <source>
        <strain evidence="2 3">ATCC 43878</strain>
    </source>
</reference>
<dbReference type="Proteomes" id="UP000054742">
    <property type="component" value="Unassembled WGS sequence"/>
</dbReference>
<accession>A0A0W0S471</accession>
<sequence>MIIGPFWCQKLDSWIRFNVTEDNTTVEKATRDQANPTLTTAWQSIALKADEIGRWTLFYENKQDNEAVYYLLKDKALYRTTGKYSYNVLAVDNYTLAKGWQRYNPLKEKLNLFSPAFADEVKSSKKEEEIEANSTVKEEGKALIPFEQLPLTPEKVSEIQAQLLKMQAEKWQALQRTMDAHRTKIKETVNEAYVLPIPKHEGIPDEVLKLEQAELLNELQQDLLAELPRCNWKDCVDGKTYLFALKELLEKPRAQNEIVKAAARTRSEVHQALALKIEDRQTVFQQKEMYFVALLKAEGEYLAQELGIDIDFPNIQFPPFPQSTSSQTTTYRDRQSEEWNNEELSIEEAMQLFEELESANTGQRSDALTSEEIAEIERQFNALETTGVQTEGTDRTSSVNEETLRREEVSQQNNARSTLETDSNNGFEKTTEHSPELYEKIRAAVNKAQANYENWYHKRPTENSRGPNGFFTWFRHTAFGQKRAELLKDQINKMQQWDLESHEILDFSVIKINDFLTDKKTAYNIHSFSSFLLDELTKIEELPWYKLKPEKNHYNQKDVSKLVEESTSAADVKFSLNRV</sequence>
<name>A0A0W0S471_9GAMM</name>
<dbReference type="EMBL" id="LNXV01000034">
    <property type="protein sequence ID" value="KTC77876.1"/>
    <property type="molecule type" value="Genomic_DNA"/>
</dbReference>